<keyword evidence="7" id="KW-1185">Reference proteome</keyword>
<dbReference type="Gene3D" id="2.40.128.20">
    <property type="match status" value="1"/>
</dbReference>
<feature type="chain" id="PRO_5034775054" description="Lipocalin/cytosolic fatty-acid binding domain-containing protein" evidence="4">
    <location>
        <begin position="16"/>
        <end position="175"/>
    </location>
</feature>
<evidence type="ECO:0000313" key="6">
    <source>
        <dbReference type="Ensembl" id="ENSEASP00005005937.1"/>
    </source>
</evidence>
<evidence type="ECO:0000259" key="5">
    <source>
        <dbReference type="Pfam" id="PF00061"/>
    </source>
</evidence>
<protein>
    <recommendedName>
        <fullName evidence="5">Lipocalin/cytosolic fatty-acid binding domain-containing protein</fullName>
    </recommendedName>
</protein>
<name>A0A8C4LCF4_EQUAS</name>
<dbReference type="InterPro" id="IPR002345">
    <property type="entry name" value="Lipocalin"/>
</dbReference>
<dbReference type="OMA" id="NGPFRVY"/>
<evidence type="ECO:0000313" key="7">
    <source>
        <dbReference type="Proteomes" id="UP000694387"/>
    </source>
</evidence>
<accession>A0A8C4LCF4</accession>
<gene>
    <name evidence="6" type="primary">LOC106822224</name>
</gene>
<keyword evidence="4" id="KW-0732">Signal</keyword>
<feature type="signal peptide" evidence="4">
    <location>
        <begin position="1"/>
        <end position="15"/>
    </location>
</feature>
<sequence>MQILLLSLVLGVVCAVQEPQSETDYSLFSGEWNTIYIGSSNIEKISENGPFRILLRRLDLDSAGDRFIYTFFLKVNGQCTKISSLAIKTEENTYVCHYAGKNKFEILHLSKTAIIIDIVNEDEGGLVTKMVALVGKVGDIQKEDIEKFKEVAKEKEIPEENIVNIINIDDCPTSE</sequence>
<dbReference type="InterPro" id="IPR000566">
    <property type="entry name" value="Lipocln_cytosolic_FA-bd_dom"/>
</dbReference>
<dbReference type="Pfam" id="PF00061">
    <property type="entry name" value="Lipocalin"/>
    <property type="match status" value="1"/>
</dbReference>
<dbReference type="InterPro" id="IPR012674">
    <property type="entry name" value="Calycin"/>
</dbReference>
<evidence type="ECO:0000256" key="4">
    <source>
        <dbReference type="SAM" id="SignalP"/>
    </source>
</evidence>
<evidence type="ECO:0000256" key="3">
    <source>
        <dbReference type="ARBA" id="ARBA00022525"/>
    </source>
</evidence>
<dbReference type="AlphaFoldDB" id="A0A8C4LCF4"/>
<dbReference type="SUPFAM" id="SSF50814">
    <property type="entry name" value="Lipocalins"/>
    <property type="match status" value="1"/>
</dbReference>
<dbReference type="PANTHER" id="PTHR11430:SF65">
    <property type="entry name" value="ODORANT-BINDING PROTEIN 1A-RELATED"/>
    <property type="match status" value="1"/>
</dbReference>
<dbReference type="GeneTree" id="ENSGT01050000244868"/>
<comment type="similarity">
    <text evidence="2">Belongs to the calycin superfamily. Lipocalin family.</text>
</comment>
<feature type="domain" description="Lipocalin/cytosolic fatty-acid binding" evidence="5">
    <location>
        <begin position="29"/>
        <end position="165"/>
    </location>
</feature>
<evidence type="ECO:0000256" key="2">
    <source>
        <dbReference type="ARBA" id="ARBA00006889"/>
    </source>
</evidence>
<reference evidence="6 7" key="1">
    <citation type="journal article" date="2020" name="Nat. Commun.">
        <title>Donkey genomes provide new insights into domestication and selection for coat color.</title>
        <authorList>
            <person name="Wang"/>
            <person name="C."/>
            <person name="Li"/>
            <person name="H."/>
            <person name="Guo"/>
            <person name="Y."/>
            <person name="Huang"/>
            <person name="J."/>
            <person name="Sun"/>
            <person name="Y."/>
            <person name="Min"/>
            <person name="J."/>
            <person name="Wang"/>
            <person name="J."/>
            <person name="Fang"/>
            <person name="X."/>
            <person name="Zhao"/>
            <person name="Z."/>
            <person name="Wang"/>
            <person name="S."/>
            <person name="Zhang"/>
            <person name="Y."/>
            <person name="Liu"/>
            <person name="Q."/>
            <person name="Jiang"/>
            <person name="Q."/>
            <person name="Wang"/>
            <person name="X."/>
            <person name="Guo"/>
            <person name="Y."/>
            <person name="Yang"/>
            <person name="C."/>
            <person name="Wang"/>
            <person name="Y."/>
            <person name="Tian"/>
            <person name="F."/>
            <person name="Zhuang"/>
            <person name="G."/>
            <person name="Fan"/>
            <person name="Y."/>
            <person name="Gao"/>
            <person name="Q."/>
            <person name="Li"/>
            <person name="Y."/>
            <person name="Ju"/>
            <person name="Z."/>
            <person name="Li"/>
            <person name="J."/>
            <person name="Li"/>
            <person name="R."/>
            <person name="Hou"/>
            <person name="M."/>
            <person name="Yang"/>
            <person name="G."/>
            <person name="Liu"/>
            <person name="G."/>
            <person name="Liu"/>
            <person name="W."/>
            <person name="Guo"/>
            <person name="J."/>
            <person name="Pan"/>
            <person name="S."/>
            <person name="Fan"/>
            <person name="G."/>
            <person name="Zhang"/>
            <person name="W."/>
            <person name="Zhang"/>
            <person name="R."/>
            <person name="Yu"/>
            <person name="J."/>
            <person name="Zhang"/>
            <person name="X."/>
            <person name="Yin"/>
            <person name="Q."/>
            <person name="Ji"/>
            <person name="C."/>
            <person name="Jin"/>
            <person name="Y."/>
            <person name="Yue"/>
            <person name="G."/>
            <person name="Liu"/>
            <person name="M."/>
            <person name="Xu"/>
            <person name="J."/>
            <person name="Liu"/>
            <person name="S."/>
            <person name="Jordana"/>
            <person name="J."/>
            <person name="Noce"/>
            <person name="A."/>
            <person name="Amills"/>
            <person name="M."/>
            <person name="Wu"/>
            <person name="D.D."/>
            <person name="Li"/>
            <person name="S."/>
            <person name="Zhou"/>
            <person name="X. and Zhong"/>
            <person name="J."/>
        </authorList>
    </citation>
    <scope>NUCLEOTIDE SEQUENCE [LARGE SCALE GENOMIC DNA]</scope>
</reference>
<dbReference type="Ensembl" id="ENSEAST00005006492.2">
    <property type="protein sequence ID" value="ENSEASP00005005937.1"/>
    <property type="gene ID" value="ENSEASG00005004375.2"/>
</dbReference>
<dbReference type="PRINTS" id="PR01173">
    <property type="entry name" value="ODORANTBNDNG"/>
</dbReference>
<dbReference type="GO" id="GO:0005549">
    <property type="term" value="F:odorant binding"/>
    <property type="evidence" value="ECO:0007669"/>
    <property type="project" value="TreeGrafter"/>
</dbReference>
<dbReference type="InterPro" id="IPR002448">
    <property type="entry name" value="OBP-like"/>
</dbReference>
<dbReference type="GO" id="GO:0036094">
    <property type="term" value="F:small molecule binding"/>
    <property type="evidence" value="ECO:0007669"/>
    <property type="project" value="InterPro"/>
</dbReference>
<dbReference type="PANTHER" id="PTHR11430">
    <property type="entry name" value="LIPOCALIN"/>
    <property type="match status" value="1"/>
</dbReference>
<organism evidence="6 7">
    <name type="scientific">Equus asinus</name>
    <name type="common">Donkey</name>
    <name type="synonym">Equus africanus asinus</name>
    <dbReference type="NCBI Taxonomy" id="9793"/>
    <lineage>
        <taxon>Eukaryota</taxon>
        <taxon>Metazoa</taxon>
        <taxon>Chordata</taxon>
        <taxon>Craniata</taxon>
        <taxon>Vertebrata</taxon>
        <taxon>Euteleostomi</taxon>
        <taxon>Mammalia</taxon>
        <taxon>Eutheria</taxon>
        <taxon>Laurasiatheria</taxon>
        <taxon>Perissodactyla</taxon>
        <taxon>Equidae</taxon>
        <taxon>Equus</taxon>
    </lineage>
</organism>
<proteinExistence type="inferred from homology"/>
<dbReference type="Proteomes" id="UP000694387">
    <property type="component" value="Chromosome 4"/>
</dbReference>
<keyword evidence="3" id="KW-0964">Secreted</keyword>
<reference evidence="6" key="2">
    <citation type="submission" date="2025-08" db="UniProtKB">
        <authorList>
            <consortium name="Ensembl"/>
        </authorList>
    </citation>
    <scope>IDENTIFICATION</scope>
</reference>
<dbReference type="OrthoDB" id="9450562at2759"/>
<comment type="subcellular location">
    <subcellularLocation>
        <location evidence="1">Secreted</location>
    </subcellularLocation>
</comment>
<dbReference type="GO" id="GO:0005615">
    <property type="term" value="C:extracellular space"/>
    <property type="evidence" value="ECO:0007669"/>
    <property type="project" value="TreeGrafter"/>
</dbReference>
<dbReference type="GeneID" id="106822224"/>
<dbReference type="RefSeq" id="XP_014682808.1">
    <property type="nucleotide sequence ID" value="XM_014827322.3"/>
</dbReference>
<evidence type="ECO:0000256" key="1">
    <source>
        <dbReference type="ARBA" id="ARBA00004613"/>
    </source>
</evidence>
<dbReference type="KEGG" id="eai:106822224"/>
<reference evidence="6" key="3">
    <citation type="submission" date="2025-09" db="UniProtKB">
        <authorList>
            <consortium name="Ensembl"/>
        </authorList>
    </citation>
    <scope>IDENTIFICATION</scope>
</reference>